<gene>
    <name evidence="3" type="ORF">SLS53_006784</name>
</gene>
<dbReference type="Proteomes" id="UP001320245">
    <property type="component" value="Unassembled WGS sequence"/>
</dbReference>
<dbReference type="GO" id="GO:0006888">
    <property type="term" value="P:endoplasmic reticulum to Golgi vesicle-mediated transport"/>
    <property type="evidence" value="ECO:0007669"/>
    <property type="project" value="TreeGrafter"/>
</dbReference>
<dbReference type="GO" id="GO:0030008">
    <property type="term" value="C:TRAPP complex"/>
    <property type="evidence" value="ECO:0007669"/>
    <property type="project" value="TreeGrafter"/>
</dbReference>
<dbReference type="GO" id="GO:0005802">
    <property type="term" value="C:trans-Golgi network"/>
    <property type="evidence" value="ECO:0007669"/>
    <property type="project" value="TreeGrafter"/>
</dbReference>
<dbReference type="InterPro" id="IPR037992">
    <property type="entry name" value="TRAPPC6/Trs33"/>
</dbReference>
<dbReference type="Gene3D" id="3.30.1380.20">
    <property type="entry name" value="Trafficking protein particle complex subunit 3"/>
    <property type="match status" value="1"/>
</dbReference>
<dbReference type="InterPro" id="IPR007194">
    <property type="entry name" value="TRAPP_component"/>
</dbReference>
<comment type="similarity">
    <text evidence="1">Belongs to the TRAPP small subunits family. BET3 subfamily.</text>
</comment>
<reference evidence="3 4" key="1">
    <citation type="journal article" date="2023" name="PLoS ONE">
        <title>Cytospora paraplurivora sp. nov. isolated from orchards with fruit tree decline syndrome in Ontario, Canada.</title>
        <authorList>
            <person name="Ilyukhin E."/>
            <person name="Nguyen H.D.T."/>
            <person name="Castle A.J."/>
            <person name="Ellouze W."/>
        </authorList>
    </citation>
    <scope>NUCLEOTIDE SEQUENCE [LARGE SCALE GENOMIC DNA]</scope>
    <source>
        <strain evidence="3 4">FDS-564</strain>
    </source>
</reference>
<dbReference type="AlphaFoldDB" id="A0AAN9U293"/>
<dbReference type="PANTHER" id="PTHR12817">
    <property type="entry name" value="TRAFFICKING PROTEIN PARTICLE COMPLEX SUBUNIT 6B"/>
    <property type="match status" value="1"/>
</dbReference>
<dbReference type="EMBL" id="JAJSPL020000031">
    <property type="protein sequence ID" value="KAK7737028.1"/>
    <property type="molecule type" value="Genomic_DNA"/>
</dbReference>
<dbReference type="GO" id="GO:0005801">
    <property type="term" value="C:cis-Golgi network"/>
    <property type="evidence" value="ECO:0007669"/>
    <property type="project" value="TreeGrafter"/>
</dbReference>
<feature type="region of interest" description="Disordered" evidence="2">
    <location>
        <begin position="48"/>
        <end position="107"/>
    </location>
</feature>
<organism evidence="3 4">
    <name type="scientific">Cytospora paraplurivora</name>
    <dbReference type="NCBI Taxonomy" id="2898453"/>
    <lineage>
        <taxon>Eukaryota</taxon>
        <taxon>Fungi</taxon>
        <taxon>Dikarya</taxon>
        <taxon>Ascomycota</taxon>
        <taxon>Pezizomycotina</taxon>
        <taxon>Sordariomycetes</taxon>
        <taxon>Sordariomycetidae</taxon>
        <taxon>Diaporthales</taxon>
        <taxon>Cytosporaceae</taxon>
        <taxon>Cytospora</taxon>
    </lineage>
</organism>
<sequence>MSFDPVMPPYNASDPHATFLSSSCLDFLLIEIVPMAYRVTNELEAAAAASTSVPPPPGSTTTNTTTTTTTTAAGGLAAPQQDRDGSSSVGASAGAAAGSSSQRRVLDEEEERDAVFYRLETLGYRVGQGLVERFSRDRPRFNDTLDVIKFLCKDLWTLVFRKQVDNLKTNHRGVYVLTDNAFRPFSRMSTEAGGQAVLRAEPFLWFPCGIVRGALAAMGINATVQAETSELPGAVFQIKTVPTK</sequence>
<keyword evidence="4" id="KW-1185">Reference proteome</keyword>
<protein>
    <recommendedName>
        <fullName evidence="5">Trafficking protein particle complex subunit 6B</fullName>
    </recommendedName>
</protein>
<dbReference type="Pfam" id="PF04051">
    <property type="entry name" value="TRAPP"/>
    <property type="match status" value="1"/>
</dbReference>
<evidence type="ECO:0008006" key="5">
    <source>
        <dbReference type="Google" id="ProtNLM"/>
    </source>
</evidence>
<evidence type="ECO:0000256" key="2">
    <source>
        <dbReference type="SAM" id="MobiDB-lite"/>
    </source>
</evidence>
<evidence type="ECO:0000313" key="3">
    <source>
        <dbReference type="EMBL" id="KAK7737028.1"/>
    </source>
</evidence>
<dbReference type="InterPro" id="IPR024096">
    <property type="entry name" value="NO_sig/Golgi_transp_ligand-bd"/>
</dbReference>
<name>A0AAN9U293_9PEZI</name>
<comment type="caution">
    <text evidence="3">The sequence shown here is derived from an EMBL/GenBank/DDBJ whole genome shotgun (WGS) entry which is preliminary data.</text>
</comment>
<evidence type="ECO:0000256" key="1">
    <source>
        <dbReference type="ARBA" id="ARBA00006218"/>
    </source>
</evidence>
<feature type="compositionally biased region" description="Low complexity" evidence="2">
    <location>
        <begin position="86"/>
        <end position="101"/>
    </location>
</feature>
<proteinExistence type="inferred from homology"/>
<dbReference type="CDD" id="cd14944">
    <property type="entry name" value="TRAPPC6A_Trs33"/>
    <property type="match status" value="1"/>
</dbReference>
<evidence type="ECO:0000313" key="4">
    <source>
        <dbReference type="Proteomes" id="UP001320245"/>
    </source>
</evidence>
<feature type="compositionally biased region" description="Low complexity" evidence="2">
    <location>
        <begin position="59"/>
        <end position="79"/>
    </location>
</feature>
<dbReference type="SUPFAM" id="SSF111126">
    <property type="entry name" value="Ligand-binding domain in the NO signalling and Golgi transport"/>
    <property type="match status" value="1"/>
</dbReference>
<dbReference type="PANTHER" id="PTHR12817:SF0">
    <property type="entry name" value="GEO08327P1"/>
    <property type="match status" value="1"/>
</dbReference>
<accession>A0AAN9U293</accession>